<feature type="region of interest" description="Disordered" evidence="1">
    <location>
        <begin position="163"/>
        <end position="232"/>
    </location>
</feature>
<feature type="compositionally biased region" description="Gly residues" evidence="1">
    <location>
        <begin position="167"/>
        <end position="183"/>
    </location>
</feature>
<evidence type="ECO:0000313" key="3">
    <source>
        <dbReference type="Proteomes" id="UP001218218"/>
    </source>
</evidence>
<accession>A0AAD7E939</accession>
<name>A0AAD7E939_9AGAR</name>
<organism evidence="2 3">
    <name type="scientific">Mycena albidolilacea</name>
    <dbReference type="NCBI Taxonomy" id="1033008"/>
    <lineage>
        <taxon>Eukaryota</taxon>
        <taxon>Fungi</taxon>
        <taxon>Dikarya</taxon>
        <taxon>Basidiomycota</taxon>
        <taxon>Agaricomycotina</taxon>
        <taxon>Agaricomycetes</taxon>
        <taxon>Agaricomycetidae</taxon>
        <taxon>Agaricales</taxon>
        <taxon>Marasmiineae</taxon>
        <taxon>Mycenaceae</taxon>
        <taxon>Mycena</taxon>
    </lineage>
</organism>
<reference evidence="2" key="1">
    <citation type="submission" date="2023-03" db="EMBL/GenBank/DDBJ databases">
        <title>Massive genome expansion in bonnet fungi (Mycena s.s.) driven by repeated elements and novel gene families across ecological guilds.</title>
        <authorList>
            <consortium name="Lawrence Berkeley National Laboratory"/>
            <person name="Harder C.B."/>
            <person name="Miyauchi S."/>
            <person name="Viragh M."/>
            <person name="Kuo A."/>
            <person name="Thoen E."/>
            <person name="Andreopoulos B."/>
            <person name="Lu D."/>
            <person name="Skrede I."/>
            <person name="Drula E."/>
            <person name="Henrissat B."/>
            <person name="Morin E."/>
            <person name="Kohler A."/>
            <person name="Barry K."/>
            <person name="LaButti K."/>
            <person name="Morin E."/>
            <person name="Salamov A."/>
            <person name="Lipzen A."/>
            <person name="Mereny Z."/>
            <person name="Hegedus B."/>
            <person name="Baldrian P."/>
            <person name="Stursova M."/>
            <person name="Weitz H."/>
            <person name="Taylor A."/>
            <person name="Grigoriev I.V."/>
            <person name="Nagy L.G."/>
            <person name="Martin F."/>
            <person name="Kauserud H."/>
        </authorList>
    </citation>
    <scope>NUCLEOTIDE SEQUENCE</scope>
    <source>
        <strain evidence="2">CBHHK002</strain>
    </source>
</reference>
<sequence length="372" mass="39792">MVPSAGPTNLTSGLPTTGAAVWRVLDETGLIEFLAEHLAEAGDNKNFTPKTFCAAADHLEKTCTEGGPKTFKSCQQKYNSLRKLQALVELIMGISGWKWHPDRGADIDITTKDTWDDWVAKNPEGKRFRNRGWVHYDSLLPLMPEKAKGSHAFHWDPEQLERDFGAAGEGDGDGAASGEGDAAGNGPAAPDNKDDENDADMAGSSSPAPTTGQKRVAAQSAGGHRKKSRLSNSAQGIVDLAAAAEDFNGIFAGVLAILSSSGGPTSTSMSAPDPAPALAPALIPATSSTAAFQTSPQRRMSAFKLAQQEDWMTPDERLELIEILQTDPRMVDLYVSLLTEDMRIPWIIKQLGKVGVTVFHHQYSLGPLSGLL</sequence>
<dbReference type="AlphaFoldDB" id="A0AAD7E939"/>
<dbReference type="EMBL" id="JARIHO010000101">
    <property type="protein sequence ID" value="KAJ7304513.1"/>
    <property type="molecule type" value="Genomic_DNA"/>
</dbReference>
<comment type="caution">
    <text evidence="2">The sequence shown here is derived from an EMBL/GenBank/DDBJ whole genome shotgun (WGS) entry which is preliminary data.</text>
</comment>
<feature type="compositionally biased region" description="Polar residues" evidence="1">
    <location>
        <begin position="203"/>
        <end position="213"/>
    </location>
</feature>
<protein>
    <recommendedName>
        <fullName evidence="4">Myb/SANT-like domain-containing protein</fullName>
    </recommendedName>
</protein>
<evidence type="ECO:0008006" key="4">
    <source>
        <dbReference type="Google" id="ProtNLM"/>
    </source>
</evidence>
<proteinExistence type="predicted"/>
<evidence type="ECO:0000313" key="2">
    <source>
        <dbReference type="EMBL" id="KAJ7304513.1"/>
    </source>
</evidence>
<gene>
    <name evidence="2" type="ORF">DFH08DRAFT_825456</name>
</gene>
<dbReference type="Proteomes" id="UP001218218">
    <property type="component" value="Unassembled WGS sequence"/>
</dbReference>
<keyword evidence="3" id="KW-1185">Reference proteome</keyword>
<evidence type="ECO:0000256" key="1">
    <source>
        <dbReference type="SAM" id="MobiDB-lite"/>
    </source>
</evidence>